<evidence type="ECO:0000313" key="2">
    <source>
        <dbReference type="EMBL" id="GAA0588689.1"/>
    </source>
</evidence>
<dbReference type="Proteomes" id="UP001500866">
    <property type="component" value="Unassembled WGS sequence"/>
</dbReference>
<evidence type="ECO:0000313" key="3">
    <source>
        <dbReference type="Proteomes" id="UP001500866"/>
    </source>
</evidence>
<protein>
    <recommendedName>
        <fullName evidence="4">Glycerophosphoryl diester phosphodiesterase membrane domain-containing protein</fullName>
    </recommendedName>
</protein>
<dbReference type="EMBL" id="BAAADS010000001">
    <property type="protein sequence ID" value="GAA0588689.1"/>
    <property type="molecule type" value="Genomic_DNA"/>
</dbReference>
<reference evidence="3" key="1">
    <citation type="journal article" date="2019" name="Int. J. Syst. Evol. Microbiol.">
        <title>The Global Catalogue of Microorganisms (GCM) 10K type strain sequencing project: providing services to taxonomists for standard genome sequencing and annotation.</title>
        <authorList>
            <consortium name="The Broad Institute Genomics Platform"/>
            <consortium name="The Broad Institute Genome Sequencing Center for Infectious Disease"/>
            <person name="Wu L."/>
            <person name="Ma J."/>
        </authorList>
    </citation>
    <scope>NUCLEOTIDE SEQUENCE [LARGE SCALE GENOMIC DNA]</scope>
    <source>
        <strain evidence="3">JCM 15395</strain>
    </source>
</reference>
<feature type="transmembrane region" description="Helical" evidence="1">
    <location>
        <begin position="20"/>
        <end position="45"/>
    </location>
</feature>
<feature type="transmembrane region" description="Helical" evidence="1">
    <location>
        <begin position="118"/>
        <end position="140"/>
    </location>
</feature>
<sequence>MEKPLSNAWEVYTGKFEKILVLMLTTTVPLLMLHSFITNYIYAITPSYSAVYSFADIYYGLLTLMFFLYAQVPYIQFVYNEYKGIENNLGHSIFSFLTKGFTVFVFACIVSFLTTIGFMLFLIPGLIVLSLLFPIPYISVFDNKSVWKSYKEGLRIGKKNFFKIVLILMLTGTIELLIGIFITFQLFNITSSFAAQMITQMTLNILCFPFIVILITSYIIKWRESLEVLDVNVVEN</sequence>
<organism evidence="2 3">
    <name type="scientific">Virgibacillus siamensis</name>
    <dbReference type="NCBI Taxonomy" id="480071"/>
    <lineage>
        <taxon>Bacteria</taxon>
        <taxon>Bacillati</taxon>
        <taxon>Bacillota</taxon>
        <taxon>Bacilli</taxon>
        <taxon>Bacillales</taxon>
        <taxon>Bacillaceae</taxon>
        <taxon>Virgibacillus</taxon>
    </lineage>
</organism>
<proteinExistence type="predicted"/>
<feature type="transmembrane region" description="Helical" evidence="1">
    <location>
        <begin position="193"/>
        <end position="220"/>
    </location>
</feature>
<feature type="transmembrane region" description="Helical" evidence="1">
    <location>
        <begin position="161"/>
        <end position="187"/>
    </location>
</feature>
<evidence type="ECO:0000256" key="1">
    <source>
        <dbReference type="SAM" id="Phobius"/>
    </source>
</evidence>
<keyword evidence="1" id="KW-0812">Transmembrane</keyword>
<feature type="transmembrane region" description="Helical" evidence="1">
    <location>
        <begin position="91"/>
        <end position="112"/>
    </location>
</feature>
<feature type="transmembrane region" description="Helical" evidence="1">
    <location>
        <begin position="57"/>
        <end position="79"/>
    </location>
</feature>
<keyword evidence="3" id="KW-1185">Reference proteome</keyword>
<dbReference type="RefSeq" id="WP_343809213.1">
    <property type="nucleotide sequence ID" value="NZ_BAAADS010000001.1"/>
</dbReference>
<accession>A0ABP3QJ99</accession>
<gene>
    <name evidence="2" type="ORF">GCM10009001_00710</name>
</gene>
<keyword evidence="1" id="KW-0472">Membrane</keyword>
<comment type="caution">
    <text evidence="2">The sequence shown here is derived from an EMBL/GenBank/DDBJ whole genome shotgun (WGS) entry which is preliminary data.</text>
</comment>
<name>A0ABP3QJ99_9BACI</name>
<evidence type="ECO:0008006" key="4">
    <source>
        <dbReference type="Google" id="ProtNLM"/>
    </source>
</evidence>
<keyword evidence="1" id="KW-1133">Transmembrane helix</keyword>